<proteinExistence type="predicted"/>
<keyword evidence="2" id="KW-1185">Reference proteome</keyword>
<accession>A0A409WUS7</accession>
<gene>
    <name evidence="1" type="ORF">CVT25_008084</name>
</gene>
<dbReference type="AlphaFoldDB" id="A0A409WUS7"/>
<organism evidence="1 2">
    <name type="scientific">Psilocybe cyanescens</name>
    <dbReference type="NCBI Taxonomy" id="93625"/>
    <lineage>
        <taxon>Eukaryota</taxon>
        <taxon>Fungi</taxon>
        <taxon>Dikarya</taxon>
        <taxon>Basidiomycota</taxon>
        <taxon>Agaricomycotina</taxon>
        <taxon>Agaricomycetes</taxon>
        <taxon>Agaricomycetidae</taxon>
        <taxon>Agaricales</taxon>
        <taxon>Agaricineae</taxon>
        <taxon>Strophariaceae</taxon>
        <taxon>Psilocybe</taxon>
    </lineage>
</organism>
<dbReference type="EMBL" id="NHYD01003161">
    <property type="protein sequence ID" value="PPQ82229.1"/>
    <property type="molecule type" value="Genomic_DNA"/>
</dbReference>
<sequence>MDEEWITYQTKWLNDNLPSAQLLTDSTEIASTDMDTESGYLAPTATHLRAPSLERRETLTSTTQNDLFDPMSTLPLELISEILSYCVPTNSWPYNESQRMYSSALFNLGSVCSLWRLVIWSTPLFWNFMPLVVRPGNIADTPSFAQEWIERASNLSLDVTIVVDAEHDEYFSEHDLEKFVQLANLVNASSSRLSSLVLRMSVSLLRLFAVSVGHPSNLKRICICNNDDEKLPYDDEDDENDILHPVEPWIDTESSGSNFPGFGPSNLSVEHSEPATEQRPSSSIDLNILSFARVSLNFITSNTSWNLNLNSQNLLTITAKDIDFSDIFKILRDAPQLRSLHIQENRKRAHFLTEHVPPIVHSALSELSITTIQASYIEEILRGGRFSHTIKDFKFPALKKLSIDVTESPLNRHWLVAFLERSCCGDVLEELYIHAPFSEVNDLTGQFGLIRMLKAVPRLTALRLSPHRRSDPRFTAASLFKHISQTSHRRSPHGYSSTGYGSTTESEETFLPTLESFEYSPIAPEDCKKIWPLIPDLFGIPEDSNTVADTSRRPLKSLRISYQPTVDNPTCPPPKFCKETLDRIYGLLDSGKVSIELESYHVDLEDEDDVIAFPVKRSILPLHRAL</sequence>
<name>A0A409WUS7_PSICY</name>
<reference evidence="1 2" key="1">
    <citation type="journal article" date="2018" name="Evol. Lett.">
        <title>Horizontal gene cluster transfer increased hallucinogenic mushroom diversity.</title>
        <authorList>
            <person name="Reynolds H.T."/>
            <person name="Vijayakumar V."/>
            <person name="Gluck-Thaler E."/>
            <person name="Korotkin H.B."/>
            <person name="Matheny P.B."/>
            <person name="Slot J.C."/>
        </authorList>
    </citation>
    <scope>NUCLEOTIDE SEQUENCE [LARGE SCALE GENOMIC DNA]</scope>
    <source>
        <strain evidence="1 2">2631</strain>
    </source>
</reference>
<dbReference type="InParanoid" id="A0A409WUS7"/>
<comment type="caution">
    <text evidence="1">The sequence shown here is derived from an EMBL/GenBank/DDBJ whole genome shotgun (WGS) entry which is preliminary data.</text>
</comment>
<evidence type="ECO:0000313" key="2">
    <source>
        <dbReference type="Proteomes" id="UP000283269"/>
    </source>
</evidence>
<evidence type="ECO:0000313" key="1">
    <source>
        <dbReference type="EMBL" id="PPQ82229.1"/>
    </source>
</evidence>
<dbReference type="Proteomes" id="UP000283269">
    <property type="component" value="Unassembled WGS sequence"/>
</dbReference>
<protein>
    <submittedName>
        <fullName evidence="1">Uncharacterized protein</fullName>
    </submittedName>
</protein>